<organism evidence="2 3">
    <name type="scientific">Thioclava sediminum</name>
    <dbReference type="NCBI Taxonomy" id="1915319"/>
    <lineage>
        <taxon>Bacteria</taxon>
        <taxon>Pseudomonadati</taxon>
        <taxon>Pseudomonadota</taxon>
        <taxon>Alphaproteobacteria</taxon>
        <taxon>Rhodobacterales</taxon>
        <taxon>Paracoccaceae</taxon>
        <taxon>Thioclava</taxon>
    </lineage>
</organism>
<name>A0ABX3MT39_9RHOB</name>
<evidence type="ECO:0000313" key="2">
    <source>
        <dbReference type="EMBL" id="OOY22793.1"/>
    </source>
</evidence>
<sequence>MSQSASRSHSQHRLVSLRLPLDLIDRIAAEARAFGLPPAELIRRVLQDGLAEEAAPEAPAAKAPLPEMHAVQEALDQARDWFDLQHRLRGEGFVLRLAGGGALGLHAWPTNRFLMLLDEIGPSLTELVLRFGAPFPGDDGGRTKLVGATAGQGASARAAAAEYAAAQAAQAVGPQAAPDEKAPEATEETSGAEAQPPEAAKAEPPARGFLRLSPALLAKLRAAADPRNAA</sequence>
<accession>A0ABX3MT39</accession>
<evidence type="ECO:0000313" key="3">
    <source>
        <dbReference type="Proteomes" id="UP000190787"/>
    </source>
</evidence>
<evidence type="ECO:0008006" key="4">
    <source>
        <dbReference type="Google" id="ProtNLM"/>
    </source>
</evidence>
<feature type="region of interest" description="Disordered" evidence="1">
    <location>
        <begin position="171"/>
        <end position="207"/>
    </location>
</feature>
<feature type="compositionally biased region" description="Low complexity" evidence="1">
    <location>
        <begin position="192"/>
        <end position="206"/>
    </location>
</feature>
<reference evidence="2 3" key="1">
    <citation type="submission" date="2016-11" db="EMBL/GenBank/DDBJ databases">
        <title>A multilocus sequence analysis scheme for characterization of bacteria in the genus Thioclava.</title>
        <authorList>
            <person name="Liu Y."/>
            <person name="Shao Z."/>
        </authorList>
    </citation>
    <scope>NUCLEOTIDE SEQUENCE [LARGE SCALE GENOMIC DNA]</scope>
    <source>
        <strain evidence="2 3">TAW-CT134</strain>
    </source>
</reference>
<proteinExistence type="predicted"/>
<protein>
    <recommendedName>
        <fullName evidence="4">Ribbon-helix-helix protein CopG domain-containing protein</fullName>
    </recommendedName>
</protein>
<keyword evidence="3" id="KW-1185">Reference proteome</keyword>
<dbReference type="Proteomes" id="UP000190787">
    <property type="component" value="Unassembled WGS sequence"/>
</dbReference>
<gene>
    <name evidence="2" type="ORF">BMI91_19365</name>
</gene>
<dbReference type="EMBL" id="MPZV01000005">
    <property type="protein sequence ID" value="OOY22793.1"/>
    <property type="molecule type" value="Genomic_DNA"/>
</dbReference>
<dbReference type="RefSeq" id="WP_078606285.1">
    <property type="nucleotide sequence ID" value="NZ_MPZV01000005.1"/>
</dbReference>
<comment type="caution">
    <text evidence="2">The sequence shown here is derived from an EMBL/GenBank/DDBJ whole genome shotgun (WGS) entry which is preliminary data.</text>
</comment>
<evidence type="ECO:0000256" key="1">
    <source>
        <dbReference type="SAM" id="MobiDB-lite"/>
    </source>
</evidence>